<comment type="caution">
    <text evidence="2">The sequence shown here is derived from an EMBL/GenBank/DDBJ whole genome shotgun (WGS) entry which is preliminary data.</text>
</comment>
<dbReference type="Proteomes" id="UP000593577">
    <property type="component" value="Unassembled WGS sequence"/>
</dbReference>
<sequence>MEDNAAVRVWSKKVQQEIAYSCFTFGKVDLVPAVEEYTTLLWCPRTQIDKAYLRPGNVLTFLKKLMCITGMSKQWVKRVDIFALSIYGLVNFTKALGHMDEAISDLFDRLDKGVTLVLAILAETFRSLNACRRIGEGKFIECEQLLLLWFYSNFWMVEKVSYRVFSENYSPLKELVVTSRREDITEEKWMAILQNLQEDDVGWKAPWMVPDEILYRCGDFDWVPLLGI</sequence>
<dbReference type="AlphaFoldDB" id="A0A7J8YUN7"/>
<feature type="domain" description="DUF7745" evidence="1">
    <location>
        <begin position="60"/>
        <end position="227"/>
    </location>
</feature>
<dbReference type="EMBL" id="JABFAA010354020">
    <property type="protein sequence ID" value="MBA0702824.1"/>
    <property type="molecule type" value="Genomic_DNA"/>
</dbReference>
<organism evidence="2 3">
    <name type="scientific">Gossypium aridum</name>
    <name type="common">American cotton</name>
    <name type="synonym">Erioxylum aridum</name>
    <dbReference type="NCBI Taxonomy" id="34290"/>
    <lineage>
        <taxon>Eukaryota</taxon>
        <taxon>Viridiplantae</taxon>
        <taxon>Streptophyta</taxon>
        <taxon>Embryophyta</taxon>
        <taxon>Tracheophyta</taxon>
        <taxon>Spermatophyta</taxon>
        <taxon>Magnoliopsida</taxon>
        <taxon>eudicotyledons</taxon>
        <taxon>Gunneridae</taxon>
        <taxon>Pentapetalae</taxon>
        <taxon>rosids</taxon>
        <taxon>malvids</taxon>
        <taxon>Malvales</taxon>
        <taxon>Malvaceae</taxon>
        <taxon>Malvoideae</taxon>
        <taxon>Gossypium</taxon>
    </lineage>
</organism>
<dbReference type="Pfam" id="PF24924">
    <property type="entry name" value="DUF7745"/>
    <property type="match status" value="1"/>
</dbReference>
<evidence type="ECO:0000313" key="3">
    <source>
        <dbReference type="Proteomes" id="UP000593577"/>
    </source>
</evidence>
<evidence type="ECO:0000313" key="2">
    <source>
        <dbReference type="EMBL" id="MBA0702824.1"/>
    </source>
</evidence>
<gene>
    <name evidence="2" type="ORF">Goari_026912</name>
</gene>
<proteinExistence type="predicted"/>
<name>A0A7J8YUN7_GOSAI</name>
<dbReference type="PANTHER" id="PTHR48200:SF1">
    <property type="entry name" value="AMINOTRANSFERASE-LIKE PLANT MOBILE DOMAIN-CONTAINING PROTEIN"/>
    <property type="match status" value="1"/>
</dbReference>
<dbReference type="PANTHER" id="PTHR48200">
    <property type="entry name" value="PROTEIN, PUTATIVE-RELATED"/>
    <property type="match status" value="1"/>
</dbReference>
<dbReference type="InterPro" id="IPR056647">
    <property type="entry name" value="DUF7745"/>
</dbReference>
<protein>
    <recommendedName>
        <fullName evidence="1">DUF7745 domain-containing protein</fullName>
    </recommendedName>
</protein>
<reference evidence="2 3" key="1">
    <citation type="journal article" date="2019" name="Genome Biol. Evol.">
        <title>Insights into the evolution of the New World diploid cottons (Gossypium, subgenus Houzingenia) based on genome sequencing.</title>
        <authorList>
            <person name="Grover C.E."/>
            <person name="Arick M.A. 2nd"/>
            <person name="Thrash A."/>
            <person name="Conover J.L."/>
            <person name="Sanders W.S."/>
            <person name="Peterson D.G."/>
            <person name="Frelichowski J.E."/>
            <person name="Scheffler J.A."/>
            <person name="Scheffler B.E."/>
            <person name="Wendel J.F."/>
        </authorList>
    </citation>
    <scope>NUCLEOTIDE SEQUENCE [LARGE SCALE GENOMIC DNA]</scope>
    <source>
        <strain evidence="2">185</strain>
        <tissue evidence="2">Leaf</tissue>
    </source>
</reference>
<keyword evidence="3" id="KW-1185">Reference proteome</keyword>
<evidence type="ECO:0000259" key="1">
    <source>
        <dbReference type="Pfam" id="PF24924"/>
    </source>
</evidence>
<accession>A0A7J8YUN7</accession>